<evidence type="ECO:0000313" key="3">
    <source>
        <dbReference type="Proteomes" id="UP000028059"/>
    </source>
</evidence>
<dbReference type="Pfam" id="PF04945">
    <property type="entry name" value="YHS"/>
    <property type="match status" value="1"/>
</dbReference>
<organism evidence="2 3">
    <name type="scientific">Marine Group I thaumarchaeote SCGC AAA799-N04</name>
    <dbReference type="NCBI Taxonomy" id="1502293"/>
    <lineage>
        <taxon>Archaea</taxon>
        <taxon>Nitrososphaerota</taxon>
        <taxon>Marine Group I</taxon>
    </lineage>
</organism>
<dbReference type="PATRIC" id="fig|1502293.3.peg.1171"/>
<dbReference type="InterPro" id="IPR011017">
    <property type="entry name" value="TRASH_dom"/>
</dbReference>
<evidence type="ECO:0000259" key="1">
    <source>
        <dbReference type="SMART" id="SM00746"/>
    </source>
</evidence>
<dbReference type="InterPro" id="IPR012348">
    <property type="entry name" value="RNR-like"/>
</dbReference>
<reference evidence="2 3" key="1">
    <citation type="submission" date="2014-06" db="EMBL/GenBank/DDBJ databases">
        <authorList>
            <person name="Ngugi D.K."/>
            <person name="Blom J."/>
            <person name="Alam I."/>
            <person name="Rashid M."/>
            <person name="Ba Alawi W."/>
            <person name="Zhang G."/>
            <person name="Hikmawan T."/>
            <person name="Guan Y."/>
            <person name="Antunes A."/>
            <person name="Siam R."/>
            <person name="ElDorry H."/>
            <person name="Bajic V."/>
            <person name="Stingl U."/>
        </authorList>
    </citation>
    <scope>NUCLEOTIDE SEQUENCE [LARGE SCALE GENOMIC DNA]</scope>
    <source>
        <strain evidence="2">SCGC AAA799-N04</strain>
    </source>
</reference>
<name>A0A081RM81_9ARCH</name>
<dbReference type="InterPro" id="IPR009078">
    <property type="entry name" value="Ferritin-like_SF"/>
</dbReference>
<dbReference type="Gene3D" id="1.10.620.20">
    <property type="entry name" value="Ribonucleotide Reductase, subunit A"/>
    <property type="match status" value="1"/>
</dbReference>
<keyword evidence="2" id="KW-0503">Monooxygenase</keyword>
<dbReference type="AlphaFoldDB" id="A0A081RM81"/>
<evidence type="ECO:0000313" key="2">
    <source>
        <dbReference type="EMBL" id="KEQ56304.1"/>
    </source>
</evidence>
<dbReference type="EC" id="1.14.13.-" evidence="2"/>
<keyword evidence="2" id="KW-0560">Oxidoreductase</keyword>
<feature type="domain" description="TRASH" evidence="1">
    <location>
        <begin position="3"/>
        <end position="39"/>
    </location>
</feature>
<dbReference type="GO" id="GO:0004497">
    <property type="term" value="F:monooxygenase activity"/>
    <property type="evidence" value="ECO:0007669"/>
    <property type="project" value="UniProtKB-KW"/>
</dbReference>
<dbReference type="EMBL" id="JOKN01000023">
    <property type="protein sequence ID" value="KEQ56304.1"/>
    <property type="molecule type" value="Genomic_DNA"/>
</dbReference>
<dbReference type="SMART" id="SM00746">
    <property type="entry name" value="TRASH"/>
    <property type="match status" value="1"/>
</dbReference>
<dbReference type="SUPFAM" id="SSF47240">
    <property type="entry name" value="Ferritin-like"/>
    <property type="match status" value="1"/>
</dbReference>
<gene>
    <name evidence="2" type="ORF">AAA799N04_01269</name>
</gene>
<dbReference type="InterPro" id="IPR007029">
    <property type="entry name" value="YHS_dom"/>
</dbReference>
<dbReference type="Proteomes" id="UP000028059">
    <property type="component" value="Unassembled WGS sequence"/>
</dbReference>
<keyword evidence="3" id="KW-1185">Reference proteome</keyword>
<sequence>MKDPVCGMEIEEKGEVFSYNGKDYRFCCASCKWAFENNPEQFENES</sequence>
<comment type="caution">
    <text evidence="2">The sequence shown here is derived from an EMBL/GenBank/DDBJ whole genome shotgun (WGS) entry which is preliminary data.</text>
</comment>
<accession>A0A081RM81</accession>
<protein>
    <submittedName>
        <fullName evidence="2">Toluene monooxygenase system protein A</fullName>
        <ecNumber evidence="2">1.14.13.-</ecNumber>
    </submittedName>
</protein>
<proteinExistence type="predicted"/>